<keyword evidence="11 14" id="KW-0408">Iron</keyword>
<evidence type="ECO:0000256" key="12">
    <source>
        <dbReference type="ARBA" id="ARBA00023033"/>
    </source>
</evidence>
<keyword evidence="9" id="KW-0492">Microsome</keyword>
<dbReference type="PANTHER" id="PTHR24289">
    <property type="entry name" value="STEROID 17-ALPHA-HYDROXYLASE/17,20 LYASE"/>
    <property type="match status" value="1"/>
</dbReference>
<dbReference type="InterPro" id="IPR002401">
    <property type="entry name" value="Cyt_P450_E_grp-I"/>
</dbReference>
<reference evidence="16 17" key="1">
    <citation type="submission" date="2024-01" db="EMBL/GenBank/DDBJ databases">
        <title>The genome of the rayed Mediterranean limpet Patella caerulea (Linnaeus, 1758).</title>
        <authorList>
            <person name="Anh-Thu Weber A."/>
            <person name="Halstead-Nussloch G."/>
        </authorList>
    </citation>
    <scope>NUCLEOTIDE SEQUENCE [LARGE SCALE GENOMIC DNA]</scope>
    <source>
        <strain evidence="16">AATW-2023a</strain>
        <tissue evidence="16">Whole specimen</tissue>
    </source>
</reference>
<dbReference type="GO" id="GO:0020037">
    <property type="term" value="F:heme binding"/>
    <property type="evidence" value="ECO:0007669"/>
    <property type="project" value="InterPro"/>
</dbReference>
<dbReference type="InterPro" id="IPR008066">
    <property type="entry name" value="Cyt_P450_E_grp-I_CYP1"/>
</dbReference>
<keyword evidence="7 14" id="KW-0479">Metal-binding</keyword>
<comment type="subcellular location">
    <subcellularLocation>
        <location evidence="3">Endoplasmic reticulum membrane</location>
        <topology evidence="3">Peripheral membrane protein</topology>
    </subcellularLocation>
    <subcellularLocation>
        <location evidence="2">Microsome membrane</location>
        <topology evidence="2">Peripheral membrane protein</topology>
    </subcellularLocation>
</comment>
<feature type="binding site" description="axial binding residue" evidence="14">
    <location>
        <position position="371"/>
    </location>
    <ligand>
        <name>heme</name>
        <dbReference type="ChEBI" id="CHEBI:30413"/>
    </ligand>
    <ligandPart>
        <name>Fe</name>
        <dbReference type="ChEBI" id="CHEBI:18248"/>
    </ligandPart>
</feature>
<dbReference type="PANTHER" id="PTHR24289:SF21">
    <property type="entry name" value="CYTOCHROME P450 1A"/>
    <property type="match status" value="1"/>
</dbReference>
<dbReference type="Gene3D" id="1.10.630.10">
    <property type="entry name" value="Cytochrome P450"/>
    <property type="match status" value="1"/>
</dbReference>
<dbReference type="Pfam" id="PF00067">
    <property type="entry name" value="p450"/>
    <property type="match status" value="1"/>
</dbReference>
<protein>
    <recommendedName>
        <fullName evidence="5">unspecific monooxygenase</fullName>
        <ecNumber evidence="5">1.14.14.1</ecNumber>
    </recommendedName>
</protein>
<evidence type="ECO:0000313" key="16">
    <source>
        <dbReference type="EMBL" id="KAK6178488.1"/>
    </source>
</evidence>
<comment type="cofactor">
    <cofactor evidence="1 14">
        <name>heme</name>
        <dbReference type="ChEBI" id="CHEBI:30413"/>
    </cofactor>
</comment>
<comment type="similarity">
    <text evidence="4 15">Belongs to the cytochrome P450 family.</text>
</comment>
<dbReference type="PRINTS" id="PR01683">
    <property type="entry name" value="EP450ICYP1A"/>
</dbReference>
<evidence type="ECO:0000256" key="10">
    <source>
        <dbReference type="ARBA" id="ARBA00023002"/>
    </source>
</evidence>
<dbReference type="GO" id="GO:0005789">
    <property type="term" value="C:endoplasmic reticulum membrane"/>
    <property type="evidence" value="ECO:0007669"/>
    <property type="project" value="UniProtKB-SubCell"/>
</dbReference>
<evidence type="ECO:0000256" key="15">
    <source>
        <dbReference type="RuleBase" id="RU000461"/>
    </source>
</evidence>
<evidence type="ECO:0000256" key="7">
    <source>
        <dbReference type="ARBA" id="ARBA00022723"/>
    </source>
</evidence>
<dbReference type="SUPFAM" id="SSF48264">
    <property type="entry name" value="Cytochrome P450"/>
    <property type="match status" value="1"/>
</dbReference>
<dbReference type="GO" id="GO:0005506">
    <property type="term" value="F:iron ion binding"/>
    <property type="evidence" value="ECO:0007669"/>
    <property type="project" value="InterPro"/>
</dbReference>
<dbReference type="InterPro" id="IPR036396">
    <property type="entry name" value="Cyt_P450_sf"/>
</dbReference>
<accession>A0AAN8JM06</accession>
<keyword evidence="13" id="KW-0472">Membrane</keyword>
<dbReference type="PROSITE" id="PS00086">
    <property type="entry name" value="CYTOCHROME_P450"/>
    <property type="match status" value="1"/>
</dbReference>
<evidence type="ECO:0000256" key="4">
    <source>
        <dbReference type="ARBA" id="ARBA00010617"/>
    </source>
</evidence>
<evidence type="ECO:0000256" key="11">
    <source>
        <dbReference type="ARBA" id="ARBA00023004"/>
    </source>
</evidence>
<dbReference type="PRINTS" id="PR00385">
    <property type="entry name" value="P450"/>
</dbReference>
<dbReference type="AlphaFoldDB" id="A0AAN8JM06"/>
<dbReference type="GO" id="GO:0042448">
    <property type="term" value="P:progesterone metabolic process"/>
    <property type="evidence" value="ECO:0007669"/>
    <property type="project" value="TreeGrafter"/>
</dbReference>
<organism evidence="16 17">
    <name type="scientific">Patella caerulea</name>
    <name type="common">Rayed Mediterranean limpet</name>
    <dbReference type="NCBI Taxonomy" id="87958"/>
    <lineage>
        <taxon>Eukaryota</taxon>
        <taxon>Metazoa</taxon>
        <taxon>Spiralia</taxon>
        <taxon>Lophotrochozoa</taxon>
        <taxon>Mollusca</taxon>
        <taxon>Gastropoda</taxon>
        <taxon>Patellogastropoda</taxon>
        <taxon>Patelloidea</taxon>
        <taxon>Patellidae</taxon>
        <taxon>Patella</taxon>
    </lineage>
</organism>
<dbReference type="Proteomes" id="UP001347796">
    <property type="component" value="Unassembled WGS sequence"/>
</dbReference>
<evidence type="ECO:0000256" key="8">
    <source>
        <dbReference type="ARBA" id="ARBA00022824"/>
    </source>
</evidence>
<evidence type="ECO:0000256" key="13">
    <source>
        <dbReference type="ARBA" id="ARBA00023136"/>
    </source>
</evidence>
<dbReference type="EMBL" id="JAZGQO010000009">
    <property type="protein sequence ID" value="KAK6178488.1"/>
    <property type="molecule type" value="Genomic_DNA"/>
</dbReference>
<sequence>MGSRETIVLNGLQTIRAALVKRAEDFAGRPDFYSFKFIANGNSMGFGDYGPRWKMHRRLAQNALAMFINKKNNPIEESICQEANVLANNLLQNGNNPIDPHTEIYLSVGSIICAICFGQRYKRDDPDFLHLVKMNDEFMAFAGAGNPVDIMPWMRHLTRRSFNTFLGILDSMNQFCNKKRQEHLDTYDPFYTRDVTDCLIQAVDETPNEEKEAVGLTDEHILTTVQELIGAGFDTIASTLQWCILYMMTNPQIQEMVHEEIRANVGLLRSPELDDMEKLPFTEACLLEAIRISCIFPFALPHSTTRDTQFQGYFIPDKTLVFVNMWSVSHDETIFSEPKKFDPYRFLTIEGEIDRTKLDNFLPFGAGRRKCPGEQLAKMEMFLFFATLMQRLKISQVSGDNVIVDSKYGLTLKPINFRSIVTKRI</sequence>
<keyword evidence="12 15" id="KW-0503">Monooxygenase</keyword>
<dbReference type="GO" id="GO:0004508">
    <property type="term" value="F:steroid 17-alpha-monooxygenase activity"/>
    <property type="evidence" value="ECO:0007669"/>
    <property type="project" value="TreeGrafter"/>
</dbReference>
<evidence type="ECO:0000256" key="3">
    <source>
        <dbReference type="ARBA" id="ARBA00004406"/>
    </source>
</evidence>
<comment type="caution">
    <text evidence="16">The sequence shown here is derived from an EMBL/GenBank/DDBJ whole genome shotgun (WGS) entry which is preliminary data.</text>
</comment>
<evidence type="ECO:0000256" key="6">
    <source>
        <dbReference type="ARBA" id="ARBA00022617"/>
    </source>
</evidence>
<evidence type="ECO:0000256" key="14">
    <source>
        <dbReference type="PIRSR" id="PIRSR602401-1"/>
    </source>
</evidence>
<dbReference type="CDD" id="cd11028">
    <property type="entry name" value="CYP1"/>
    <property type="match status" value="1"/>
</dbReference>
<dbReference type="InterPro" id="IPR017972">
    <property type="entry name" value="Cyt_P450_CS"/>
</dbReference>
<evidence type="ECO:0000256" key="2">
    <source>
        <dbReference type="ARBA" id="ARBA00004174"/>
    </source>
</evidence>
<keyword evidence="8" id="KW-0256">Endoplasmic reticulum</keyword>
<evidence type="ECO:0000256" key="1">
    <source>
        <dbReference type="ARBA" id="ARBA00001971"/>
    </source>
</evidence>
<proteinExistence type="inferred from homology"/>
<keyword evidence="6 14" id="KW-0349">Heme</keyword>
<dbReference type="InterPro" id="IPR001128">
    <property type="entry name" value="Cyt_P450"/>
</dbReference>
<evidence type="ECO:0000256" key="5">
    <source>
        <dbReference type="ARBA" id="ARBA00012109"/>
    </source>
</evidence>
<name>A0AAN8JM06_PATCE</name>
<dbReference type="EC" id="1.14.14.1" evidence="5"/>
<keyword evidence="10 15" id="KW-0560">Oxidoreductase</keyword>
<dbReference type="FunFam" id="1.10.630.10:FF:000238">
    <property type="entry name" value="Cytochrome P450 2A6"/>
    <property type="match status" value="1"/>
</dbReference>
<evidence type="ECO:0000256" key="9">
    <source>
        <dbReference type="ARBA" id="ARBA00022848"/>
    </source>
</evidence>
<dbReference type="PRINTS" id="PR00463">
    <property type="entry name" value="EP450I"/>
</dbReference>
<dbReference type="GO" id="GO:0042446">
    <property type="term" value="P:hormone biosynthetic process"/>
    <property type="evidence" value="ECO:0007669"/>
    <property type="project" value="TreeGrafter"/>
</dbReference>
<keyword evidence="17" id="KW-1185">Reference proteome</keyword>
<gene>
    <name evidence="16" type="ORF">SNE40_013274</name>
</gene>
<evidence type="ECO:0000313" key="17">
    <source>
        <dbReference type="Proteomes" id="UP001347796"/>
    </source>
</evidence>